<reference evidence="3" key="1">
    <citation type="submission" date="2021-12" db="EMBL/GenBank/DDBJ databases">
        <title>Prjna785345.</title>
        <authorList>
            <person name="Rujirawat T."/>
            <person name="Krajaejun T."/>
        </authorList>
    </citation>
    <scope>NUCLEOTIDE SEQUENCE</scope>
    <source>
        <strain evidence="3">Pi057C3</strain>
    </source>
</reference>
<evidence type="ECO:0000313" key="4">
    <source>
        <dbReference type="Proteomes" id="UP001209570"/>
    </source>
</evidence>
<feature type="domain" description="PTM/DIR17-like Tudor" evidence="2">
    <location>
        <begin position="326"/>
        <end position="373"/>
    </location>
</feature>
<feature type="compositionally biased region" description="Basic and acidic residues" evidence="1">
    <location>
        <begin position="184"/>
        <end position="206"/>
    </location>
</feature>
<protein>
    <recommendedName>
        <fullName evidence="2">PTM/DIR17-like Tudor domain-containing protein</fullName>
    </recommendedName>
</protein>
<gene>
    <name evidence="3" type="ORF">P43SY_003871</name>
</gene>
<dbReference type="Proteomes" id="UP001209570">
    <property type="component" value="Unassembled WGS sequence"/>
</dbReference>
<evidence type="ECO:0000313" key="3">
    <source>
        <dbReference type="EMBL" id="KAJ0397963.1"/>
    </source>
</evidence>
<feature type="compositionally biased region" description="Gly residues" evidence="1">
    <location>
        <begin position="497"/>
        <end position="506"/>
    </location>
</feature>
<organism evidence="3 4">
    <name type="scientific">Pythium insidiosum</name>
    <name type="common">Pythiosis disease agent</name>
    <dbReference type="NCBI Taxonomy" id="114742"/>
    <lineage>
        <taxon>Eukaryota</taxon>
        <taxon>Sar</taxon>
        <taxon>Stramenopiles</taxon>
        <taxon>Oomycota</taxon>
        <taxon>Peronosporomycetes</taxon>
        <taxon>Pythiales</taxon>
        <taxon>Pythiaceae</taxon>
        <taxon>Pythium</taxon>
    </lineage>
</organism>
<comment type="caution">
    <text evidence="3">The sequence shown here is derived from an EMBL/GenBank/DDBJ whole genome shotgun (WGS) entry which is preliminary data.</text>
</comment>
<dbReference type="Pfam" id="PF21743">
    <property type="entry name" value="PTM_DIR17_Tudor"/>
    <property type="match status" value="1"/>
</dbReference>
<feature type="compositionally biased region" description="Basic and acidic residues" evidence="1">
    <location>
        <begin position="1"/>
        <end position="18"/>
    </location>
</feature>
<evidence type="ECO:0000256" key="1">
    <source>
        <dbReference type="SAM" id="MobiDB-lite"/>
    </source>
</evidence>
<keyword evidence="4" id="KW-1185">Reference proteome</keyword>
<feature type="region of interest" description="Disordered" evidence="1">
    <location>
        <begin position="1"/>
        <end position="309"/>
    </location>
</feature>
<accession>A0AAD5LZS2</accession>
<dbReference type="InterPro" id="IPR047365">
    <property type="entry name" value="Tudor_AtPTM-like"/>
</dbReference>
<feature type="compositionally biased region" description="Basic and acidic residues" evidence="1">
    <location>
        <begin position="255"/>
        <end position="272"/>
    </location>
</feature>
<dbReference type="PANTHER" id="PTHR37384:SF1">
    <property type="entry name" value="OS01G0835600 PROTEIN"/>
    <property type="match status" value="1"/>
</dbReference>
<feature type="region of interest" description="Disordered" evidence="1">
    <location>
        <begin position="497"/>
        <end position="578"/>
    </location>
</feature>
<feature type="compositionally biased region" description="Basic and acidic residues" evidence="1">
    <location>
        <begin position="42"/>
        <end position="53"/>
    </location>
</feature>
<evidence type="ECO:0000259" key="2">
    <source>
        <dbReference type="Pfam" id="PF21743"/>
    </source>
</evidence>
<dbReference type="PANTHER" id="PTHR37384">
    <property type="entry name" value="OS01G0835600 PROTEIN"/>
    <property type="match status" value="1"/>
</dbReference>
<dbReference type="AlphaFoldDB" id="A0AAD5LZS2"/>
<feature type="compositionally biased region" description="Acidic residues" evidence="1">
    <location>
        <begin position="287"/>
        <end position="297"/>
    </location>
</feature>
<dbReference type="EMBL" id="JAKCXM010000232">
    <property type="protein sequence ID" value="KAJ0397963.1"/>
    <property type="molecule type" value="Genomic_DNA"/>
</dbReference>
<feature type="compositionally biased region" description="Low complexity" evidence="1">
    <location>
        <begin position="89"/>
        <end position="134"/>
    </location>
</feature>
<sequence>MQAKRAGDSVEDPRDASREMATAAAESRDKKNSAAPTAASSSRRENNHQRADSELTSSAAAAAAAAKGSHRGEKKEGTPSPHDVGNNNSSSTSSGAGSNSRSESSKAAAASAARASSRPRSRSPSASPRSPSASGGSGGDLSDDEMSNDGREPHVAPAAASSMSDRRNSTLTLPSLSRAALMHMSDRSDASSRAHQGRPDSLDDARASPLPSMDKRQFSSDHAAARYPGGSSANDTRYERRNHSAADSGGAARWPRRDRESDPIDRERDDMGSNHSGEGGPSRGDDAPEDFDDDMEDGPPPSPGRDGHDVRIMFHGREISAIDLVGLRVAKTFVGHGRFLGQVVKFDERSSQYTIVYADGDAEDLSIENTIQILIQDEIERADPSLPPLAVPYRTEERFLAPPGNFRGAGRIFTSALDVVELIATDNEMLSLCFPQNVHSAILSLFPEPSIPRKRATNSTPPCDLEGYDMKRQRQGRDDLYSAGEWQDVAENIGRGGTRGYMGGRGAMPMHRGDPGGPTGDERGYYGDRSMSRASGMRAGGGPIPSSGGTSGADTPPMSYRGYRDLKPNQSGQYSPGHESFAHRYASAREPPLPDYRVGAGLSHGTSSSGGPPQPAIKALYMSEFKVALFLFTCADGASHGKLFEQRLNSWKAPFPQVLQSSELCELPQYTGMHLCEARAESLTLLVLANDVADGIEVDKPRRLYGRSCQCSSIDGFADQFAAPV</sequence>
<dbReference type="CDD" id="cd20401">
    <property type="entry name" value="Tudor_AtPTM-like"/>
    <property type="match status" value="1"/>
</dbReference>
<proteinExistence type="predicted"/>
<name>A0AAD5LZS2_PYTIN</name>